<evidence type="ECO:0000256" key="1">
    <source>
        <dbReference type="ARBA" id="ARBA00022729"/>
    </source>
</evidence>
<dbReference type="Proteomes" id="UP001176891">
    <property type="component" value="Unassembled WGS sequence"/>
</dbReference>
<organism evidence="4 5">
    <name type="scientific">Flavivirga amylovorans</name>
    <dbReference type="NCBI Taxonomy" id="870486"/>
    <lineage>
        <taxon>Bacteria</taxon>
        <taxon>Pseudomonadati</taxon>
        <taxon>Bacteroidota</taxon>
        <taxon>Flavobacteriia</taxon>
        <taxon>Flavobacteriales</taxon>
        <taxon>Flavobacteriaceae</taxon>
        <taxon>Flavivirga</taxon>
    </lineage>
</organism>
<dbReference type="Pfam" id="PF18962">
    <property type="entry name" value="Por_Secre_tail"/>
    <property type="match status" value="1"/>
</dbReference>
<dbReference type="RefSeq" id="WP_303283391.1">
    <property type="nucleotide sequence ID" value="NZ_JAUOEM010000005.1"/>
</dbReference>
<dbReference type="EMBL" id="JAUOEM010000005">
    <property type="protein sequence ID" value="MDO5988740.1"/>
    <property type="molecule type" value="Genomic_DNA"/>
</dbReference>
<sequence>MMKKLYTHILITFIFISPAISAQCYPDRHSTSWYDSWISCETSPNPNSAYGQTHWIMYDFGYEYELRESKFWNANEPKNLNYGINDYNLDYSLDGVSWTNLGAFNMTQATGSSTYEGEEGPDFNYTKARYVLITPTSNFGGDCYSLSEMKVNITDPFDLIAEENGFNALAYPNPFVNSINLRISSIDQTSPVNYALYDMLGRPISSGSITIVEDTEIYELPIHGNALSVGMYIINVEQNKNKRAFKIIKSK</sequence>
<keyword evidence="1 2" id="KW-0732">Signal</keyword>
<evidence type="ECO:0000313" key="5">
    <source>
        <dbReference type="Proteomes" id="UP001176891"/>
    </source>
</evidence>
<feature type="signal peptide" evidence="2">
    <location>
        <begin position="1"/>
        <end position="22"/>
    </location>
</feature>
<reference evidence="4" key="1">
    <citation type="submission" date="2023-07" db="EMBL/GenBank/DDBJ databases">
        <title>Two novel species in the genus Flavivirga.</title>
        <authorList>
            <person name="Kwon K."/>
        </authorList>
    </citation>
    <scope>NUCLEOTIDE SEQUENCE</scope>
    <source>
        <strain evidence="4">KACC 14157</strain>
    </source>
</reference>
<dbReference type="PROSITE" id="PS50022">
    <property type="entry name" value="FA58C_3"/>
    <property type="match status" value="1"/>
</dbReference>
<accession>A0ABT8X448</accession>
<dbReference type="NCBIfam" id="TIGR04183">
    <property type="entry name" value="Por_Secre_tail"/>
    <property type="match status" value="1"/>
</dbReference>
<evidence type="ECO:0000259" key="3">
    <source>
        <dbReference type="PROSITE" id="PS50022"/>
    </source>
</evidence>
<evidence type="ECO:0000256" key="2">
    <source>
        <dbReference type="SAM" id="SignalP"/>
    </source>
</evidence>
<dbReference type="InterPro" id="IPR026444">
    <property type="entry name" value="Secre_tail"/>
</dbReference>
<dbReference type="InterPro" id="IPR008979">
    <property type="entry name" value="Galactose-bd-like_sf"/>
</dbReference>
<keyword evidence="5" id="KW-1185">Reference proteome</keyword>
<dbReference type="InterPro" id="IPR000421">
    <property type="entry name" value="FA58C"/>
</dbReference>
<dbReference type="SUPFAM" id="SSF49785">
    <property type="entry name" value="Galactose-binding domain-like"/>
    <property type="match status" value="1"/>
</dbReference>
<proteinExistence type="predicted"/>
<protein>
    <submittedName>
        <fullName evidence="4">T9SS type A sorting domain-containing protein</fullName>
    </submittedName>
</protein>
<dbReference type="Gene3D" id="2.60.120.260">
    <property type="entry name" value="Galactose-binding domain-like"/>
    <property type="match status" value="1"/>
</dbReference>
<comment type="caution">
    <text evidence="4">The sequence shown here is derived from an EMBL/GenBank/DDBJ whole genome shotgun (WGS) entry which is preliminary data.</text>
</comment>
<gene>
    <name evidence="4" type="ORF">Q4Q39_15110</name>
</gene>
<feature type="domain" description="F5/8 type C" evidence="3">
    <location>
        <begin position="37"/>
        <end position="156"/>
    </location>
</feature>
<evidence type="ECO:0000313" key="4">
    <source>
        <dbReference type="EMBL" id="MDO5988740.1"/>
    </source>
</evidence>
<feature type="chain" id="PRO_5046784190" evidence="2">
    <location>
        <begin position="23"/>
        <end position="251"/>
    </location>
</feature>
<name>A0ABT8X448_9FLAO</name>
<dbReference type="Pfam" id="PF00754">
    <property type="entry name" value="F5_F8_type_C"/>
    <property type="match status" value="1"/>
</dbReference>